<proteinExistence type="inferred from homology"/>
<evidence type="ECO:0000256" key="3">
    <source>
        <dbReference type="ARBA" id="ARBA00023125"/>
    </source>
</evidence>
<keyword evidence="2" id="KW-0680">Restriction system</keyword>
<dbReference type="EMBL" id="ALIF01000001">
    <property type="protein sequence ID" value="EJO17136.1"/>
    <property type="molecule type" value="Genomic_DNA"/>
</dbReference>
<sequence length="214" mass="24407">MKYKKGDSMSEKERPQLIIDYEANTDKLVRLGDVVDQFKGKAVPTKAEPGEFAVINLSDMTPNGIAYDDLKTFSEERRKLLRFLLEDGDVLIASKGTVQKVAVFEDQGKREVVASSNITVLRPKEKLRGFYIKFFLETEIGRAYLDYADKGKAVLNLSTADLLDIKIPEIPIVKQDYQIAAYLRGRADYHRKMVRAEQEWENIQHNVTEALFGN</sequence>
<dbReference type="PANTHER" id="PTHR30408:SF12">
    <property type="entry name" value="TYPE I RESTRICTION ENZYME MJAVIII SPECIFICITY SUBUNIT"/>
    <property type="match status" value="1"/>
</dbReference>
<protein>
    <submittedName>
        <fullName evidence="5">Type I restriction-modification system specificity subunit</fullName>
    </submittedName>
</protein>
<dbReference type="InterPro" id="IPR000055">
    <property type="entry name" value="Restrct_endonuc_typeI_TRD"/>
</dbReference>
<dbReference type="InterPro" id="IPR017043">
    <property type="entry name" value="HsdS_prd"/>
</dbReference>
<dbReference type="AlphaFoldDB" id="J7TIC3"/>
<dbReference type="PIRSF" id="PIRSF036177">
    <property type="entry name" value="HsdS_prd"/>
    <property type="match status" value="1"/>
</dbReference>
<dbReference type="SUPFAM" id="SSF116734">
    <property type="entry name" value="DNA methylase specificity domain"/>
    <property type="match status" value="1"/>
</dbReference>
<comment type="similarity">
    <text evidence="1">Belongs to the type-I restriction system S methylase family.</text>
</comment>
<comment type="caution">
    <text evidence="5">The sequence shown here is derived from an EMBL/GenBank/DDBJ whole genome shotgun (WGS) entry which is preliminary data.</text>
</comment>
<evidence type="ECO:0000313" key="6">
    <source>
        <dbReference type="Proteomes" id="UP000006983"/>
    </source>
</evidence>
<dbReference type="GO" id="GO:0009307">
    <property type="term" value="P:DNA restriction-modification system"/>
    <property type="evidence" value="ECO:0007669"/>
    <property type="project" value="UniProtKB-KW"/>
</dbReference>
<evidence type="ECO:0000256" key="2">
    <source>
        <dbReference type="ARBA" id="ARBA00022747"/>
    </source>
</evidence>
<organism evidence="5 6">
    <name type="scientific">Streptococcus salivarius K12</name>
    <dbReference type="NCBI Taxonomy" id="1200793"/>
    <lineage>
        <taxon>Bacteria</taxon>
        <taxon>Bacillati</taxon>
        <taxon>Bacillota</taxon>
        <taxon>Bacilli</taxon>
        <taxon>Lactobacillales</taxon>
        <taxon>Streptococcaceae</taxon>
        <taxon>Streptococcus</taxon>
    </lineage>
</organism>
<dbReference type="PATRIC" id="fig|1200793.3.peg.1022"/>
<dbReference type="Proteomes" id="UP000006983">
    <property type="component" value="Unassembled WGS sequence"/>
</dbReference>
<evidence type="ECO:0000259" key="4">
    <source>
        <dbReference type="Pfam" id="PF01420"/>
    </source>
</evidence>
<evidence type="ECO:0000313" key="5">
    <source>
        <dbReference type="EMBL" id="EJO17136.1"/>
    </source>
</evidence>
<dbReference type="InterPro" id="IPR044946">
    <property type="entry name" value="Restrct_endonuc_typeI_TRD_sf"/>
</dbReference>
<dbReference type="Gene3D" id="3.90.220.20">
    <property type="entry name" value="DNA methylase specificity domains"/>
    <property type="match status" value="1"/>
</dbReference>
<accession>J7TIC3</accession>
<dbReference type="Pfam" id="PF01420">
    <property type="entry name" value="Methylase_S"/>
    <property type="match status" value="1"/>
</dbReference>
<evidence type="ECO:0000256" key="1">
    <source>
        <dbReference type="ARBA" id="ARBA00010923"/>
    </source>
</evidence>
<feature type="domain" description="Type I restriction modification DNA specificity" evidence="4">
    <location>
        <begin position="28"/>
        <end position="183"/>
    </location>
</feature>
<dbReference type="PANTHER" id="PTHR30408">
    <property type="entry name" value="TYPE-1 RESTRICTION ENZYME ECOKI SPECIFICITY PROTEIN"/>
    <property type="match status" value="1"/>
</dbReference>
<gene>
    <name evidence="5" type="ORF">RSSL_01059</name>
</gene>
<keyword evidence="6" id="KW-1185">Reference proteome</keyword>
<name>J7TIC3_STRSL</name>
<dbReference type="InterPro" id="IPR052021">
    <property type="entry name" value="Type-I_RS_S_subunit"/>
</dbReference>
<keyword evidence="3" id="KW-0238">DNA-binding</keyword>
<reference evidence="5 6" key="1">
    <citation type="journal article" date="2012" name="J. Bacteriol.">
        <title>Genome Sequence of the Lantibiotic Bacteriocin Producer Streptococcus salivarius Strain K12.</title>
        <authorList>
            <person name="Barretto C."/>
            <person name="Alvarez-Martin P."/>
            <person name="Foata F."/>
            <person name="Renault P."/>
            <person name="Berger B."/>
        </authorList>
    </citation>
    <scope>NUCLEOTIDE SEQUENCE [LARGE SCALE GENOMIC DNA]</scope>
    <source>
        <strain evidence="5 6">K12</strain>
    </source>
</reference>
<dbReference type="GO" id="GO:0003677">
    <property type="term" value="F:DNA binding"/>
    <property type="evidence" value="ECO:0007669"/>
    <property type="project" value="UniProtKB-KW"/>
</dbReference>